<protein>
    <submittedName>
        <fullName evidence="7">Methylmalonyl-CoA mutase family protein</fullName>
    </submittedName>
</protein>
<dbReference type="InterPro" id="IPR006099">
    <property type="entry name" value="MeMalonylCoA_mutase_a/b_cat"/>
</dbReference>
<gene>
    <name evidence="7" type="ORF">ACFSCX_07340</name>
</gene>
<accession>A0ABW4LPH1</accession>
<keyword evidence="5" id="KW-0170">Cobalt</keyword>
<dbReference type="RefSeq" id="WP_377927525.1">
    <property type="nucleotide sequence ID" value="NZ_JBHUEM010000007.1"/>
</dbReference>
<organism evidence="7 8">
    <name type="scientific">Bacillus salitolerans</name>
    <dbReference type="NCBI Taxonomy" id="1437434"/>
    <lineage>
        <taxon>Bacteria</taxon>
        <taxon>Bacillati</taxon>
        <taxon>Bacillota</taxon>
        <taxon>Bacilli</taxon>
        <taxon>Bacillales</taxon>
        <taxon>Bacillaceae</taxon>
        <taxon>Bacillus</taxon>
    </lineage>
</organism>
<feature type="domain" description="Methylmalonyl-CoA mutase alpha/beta chain catalytic" evidence="6">
    <location>
        <begin position="113"/>
        <end position="460"/>
    </location>
</feature>
<dbReference type="PANTHER" id="PTHR48101">
    <property type="entry name" value="METHYLMALONYL-COA MUTASE, MITOCHONDRIAL-RELATED"/>
    <property type="match status" value="1"/>
</dbReference>
<dbReference type="CDD" id="cd03677">
    <property type="entry name" value="MM_CoA_mutase_beta"/>
    <property type="match status" value="1"/>
</dbReference>
<evidence type="ECO:0000256" key="1">
    <source>
        <dbReference type="ARBA" id="ARBA00001922"/>
    </source>
</evidence>
<evidence type="ECO:0000256" key="4">
    <source>
        <dbReference type="ARBA" id="ARBA00023235"/>
    </source>
</evidence>
<proteinExistence type="inferred from homology"/>
<comment type="cofactor">
    <cofactor evidence="1">
        <name>adenosylcob(III)alamin</name>
        <dbReference type="ChEBI" id="CHEBI:18408"/>
    </cofactor>
</comment>
<name>A0ABW4LPH1_9BACI</name>
<dbReference type="Gene3D" id="3.20.20.240">
    <property type="entry name" value="Methylmalonyl-CoA mutase"/>
    <property type="match status" value="1"/>
</dbReference>
<evidence type="ECO:0000256" key="2">
    <source>
        <dbReference type="ARBA" id="ARBA00008465"/>
    </source>
</evidence>
<dbReference type="EMBL" id="JBHUEM010000007">
    <property type="protein sequence ID" value="MFD1736376.1"/>
    <property type="molecule type" value="Genomic_DNA"/>
</dbReference>
<dbReference type="InterPro" id="IPR016176">
    <property type="entry name" value="Cbl-dep_enz_cat"/>
</dbReference>
<keyword evidence="3" id="KW-0846">Cobalamin</keyword>
<keyword evidence="8" id="KW-1185">Reference proteome</keyword>
<dbReference type="Proteomes" id="UP001597214">
    <property type="component" value="Unassembled WGS sequence"/>
</dbReference>
<evidence type="ECO:0000259" key="6">
    <source>
        <dbReference type="Pfam" id="PF01642"/>
    </source>
</evidence>
<reference evidence="8" key="1">
    <citation type="journal article" date="2019" name="Int. J. Syst. Evol. Microbiol.">
        <title>The Global Catalogue of Microorganisms (GCM) 10K type strain sequencing project: providing services to taxonomists for standard genome sequencing and annotation.</title>
        <authorList>
            <consortium name="The Broad Institute Genomics Platform"/>
            <consortium name="The Broad Institute Genome Sequencing Center for Infectious Disease"/>
            <person name="Wu L."/>
            <person name="Ma J."/>
        </authorList>
    </citation>
    <scope>NUCLEOTIDE SEQUENCE [LARGE SCALE GENOMIC DNA]</scope>
    <source>
        <strain evidence="8">CCUG 49339</strain>
    </source>
</reference>
<dbReference type="PANTHER" id="PTHR48101:SF4">
    <property type="entry name" value="METHYLMALONYL-COA MUTASE, MITOCHONDRIAL"/>
    <property type="match status" value="1"/>
</dbReference>
<dbReference type="Pfam" id="PF01642">
    <property type="entry name" value="MM_CoA_mutase"/>
    <property type="match status" value="1"/>
</dbReference>
<dbReference type="Gene3D" id="3.40.50.280">
    <property type="entry name" value="Cobalamin-binding domain"/>
    <property type="match status" value="1"/>
</dbReference>
<dbReference type="InterPro" id="IPR036724">
    <property type="entry name" value="Cobalamin-bd_sf"/>
</dbReference>
<evidence type="ECO:0000256" key="5">
    <source>
        <dbReference type="ARBA" id="ARBA00023285"/>
    </source>
</evidence>
<evidence type="ECO:0000313" key="7">
    <source>
        <dbReference type="EMBL" id="MFD1736376.1"/>
    </source>
</evidence>
<evidence type="ECO:0000256" key="3">
    <source>
        <dbReference type="ARBA" id="ARBA00022628"/>
    </source>
</evidence>
<dbReference type="SUPFAM" id="SSF52242">
    <property type="entry name" value="Cobalamin (vitamin B12)-binding domain"/>
    <property type="match status" value="1"/>
</dbReference>
<dbReference type="SUPFAM" id="SSF51703">
    <property type="entry name" value="Cobalamin (vitamin B12)-dependent enzymes"/>
    <property type="match status" value="1"/>
</dbReference>
<keyword evidence="4" id="KW-0413">Isomerase</keyword>
<comment type="caution">
    <text evidence="7">The sequence shown here is derived from an EMBL/GenBank/DDBJ whole genome shotgun (WGS) entry which is preliminary data.</text>
</comment>
<comment type="similarity">
    <text evidence="2">Belongs to the methylmalonyl-CoA mutase family.</text>
</comment>
<sequence length="621" mass="70642">MQEKQAIQELFASLKEFNVPSYAEWEEAALASLKGKPLEQLFTNTYEGIKLNPIYTRKDQKTDLQTEYRDFLNYEKPWEICQHASGNTMEELTQSIHQLINNGVMTVIVEAESIQTKEDIERLLRDVPFDRASLRINEPTKRFFEELTSYKGENKQNIHGIIGFDPIGYWITNGSLQNSLQVHFDELVEIAKSAIEHLPKVKTILVQGHAFHNGGANAVQEIAYSLAVAVEYINQCLERGLSIDHVASQLTFSYSIGSNLFMEIAKIRAIRFLWAAIVKEFGGNEESQKAFIHAHTSKTTKTKYDPYVNILRATVESFAAVIAGANSITTSTFDEPFNRSSAFSERIARNVQSILKDETHLNKVLDPAGGSWYIENLTEELSKTAWSLFQEIMKNGGIVPSIREGKVQQDIQAVREKRFENIDYRKERIVGTNMYANLYEDPLSTTKIEKNVLQGSIEVIEPIPSIRWSMKFELLRDQAYRFTKLTGNKLSVHLVNIGSYIHHKPRTDFIKGFFEVGGFEVTQSSSFQTIEEISEELHETNQQVLIVCGNDETYDRLGVKVIEALRKFHSTSKIYVAGKLNSTKKDEYDKAGLSGTIHTNTNCYEFLLTLQKEMGGYDEKA</sequence>
<evidence type="ECO:0000313" key="8">
    <source>
        <dbReference type="Proteomes" id="UP001597214"/>
    </source>
</evidence>